<evidence type="ECO:0000256" key="4">
    <source>
        <dbReference type="ARBA" id="ARBA00022475"/>
    </source>
</evidence>
<comment type="subcellular location">
    <subcellularLocation>
        <location evidence="1">Cell membrane</location>
        <topology evidence="1">Multi-pass membrane protein</topology>
    </subcellularLocation>
</comment>
<evidence type="ECO:0000256" key="6">
    <source>
        <dbReference type="ARBA" id="ARBA00022989"/>
    </source>
</evidence>
<dbReference type="PANTHER" id="PTHR21716:SF53">
    <property type="entry name" value="PERMEASE PERM-RELATED"/>
    <property type="match status" value="1"/>
</dbReference>
<protein>
    <submittedName>
        <fullName evidence="9">AI-2 transport protein TqsA</fullName>
    </submittedName>
</protein>
<evidence type="ECO:0000256" key="2">
    <source>
        <dbReference type="ARBA" id="ARBA00009773"/>
    </source>
</evidence>
<dbReference type="GO" id="GO:0005886">
    <property type="term" value="C:plasma membrane"/>
    <property type="evidence" value="ECO:0007669"/>
    <property type="project" value="UniProtKB-SubCell"/>
</dbReference>
<dbReference type="AlphaFoldDB" id="A0A4P6ZDI5"/>
<evidence type="ECO:0000256" key="3">
    <source>
        <dbReference type="ARBA" id="ARBA00022448"/>
    </source>
</evidence>
<evidence type="ECO:0000256" key="1">
    <source>
        <dbReference type="ARBA" id="ARBA00004651"/>
    </source>
</evidence>
<name>A0A4P6ZDI5_9FLAO</name>
<evidence type="ECO:0000256" key="5">
    <source>
        <dbReference type="ARBA" id="ARBA00022692"/>
    </source>
</evidence>
<keyword evidence="4" id="KW-1003">Cell membrane</keyword>
<organism evidence="9 10">
    <name type="scientific">Chryseobacterium salivictor</name>
    <dbReference type="NCBI Taxonomy" id="2547600"/>
    <lineage>
        <taxon>Bacteria</taxon>
        <taxon>Pseudomonadati</taxon>
        <taxon>Bacteroidota</taxon>
        <taxon>Flavobacteriia</taxon>
        <taxon>Flavobacteriales</taxon>
        <taxon>Weeksellaceae</taxon>
        <taxon>Chryseobacterium group</taxon>
        <taxon>Chryseobacterium</taxon>
    </lineage>
</organism>
<feature type="transmembrane region" description="Helical" evidence="8">
    <location>
        <begin position="71"/>
        <end position="90"/>
    </location>
</feature>
<feature type="transmembrane region" description="Helical" evidence="8">
    <location>
        <begin position="248"/>
        <end position="267"/>
    </location>
</feature>
<dbReference type="Proteomes" id="UP000294419">
    <property type="component" value="Chromosome"/>
</dbReference>
<dbReference type="Pfam" id="PF01594">
    <property type="entry name" value="AI-2E_transport"/>
    <property type="match status" value="1"/>
</dbReference>
<keyword evidence="10" id="KW-1185">Reference proteome</keyword>
<accession>A0A4P6ZDI5</accession>
<evidence type="ECO:0000313" key="9">
    <source>
        <dbReference type="EMBL" id="QBO57591.1"/>
    </source>
</evidence>
<sequence>MSLFCDMKDIKLPFIAKLALVLISILALGYLAKIGKGVLAPLFFAILMALLFLPFANFLERKLRFSRTVSTFSSLLIMLLFLTGLIYFFSTQLSDFVNDFPILKEQVTRSFNEFQIWVSQTFHLNFAKQMSYINQALDKLLSSTGLILGFTVSMFSSTMAFFLFSALFFIFILNYRRVLYQFIISIFQSQHFEKVNEGIVEIQKIIKNYISGLFIQIIIVSSLTSILLSVLGVKYAILLGVLTGLLNVIPYIGILFSCLIACVISFATGGTHILFVLIGYVVIHLIDGNITLPLVVGSKVKINPLFTFIGLLIGEELWGISGMFLSIPFLAILKIIFERVEGLEPWGRVLGEETKVKKARKKYKITKNITLEEKE</sequence>
<feature type="transmembrane region" description="Helical" evidence="8">
    <location>
        <begin position="274"/>
        <end position="297"/>
    </location>
</feature>
<keyword evidence="7 8" id="KW-0472">Membrane</keyword>
<reference evidence="9 10" key="1">
    <citation type="submission" date="2019-03" db="EMBL/GenBank/DDBJ databases">
        <authorList>
            <person name="Kim H."/>
            <person name="Yu S.-M."/>
        </authorList>
    </citation>
    <scope>NUCLEOTIDE SEQUENCE [LARGE SCALE GENOMIC DNA]</scope>
    <source>
        <strain evidence="9 10">NBC122</strain>
    </source>
</reference>
<dbReference type="KEGG" id="csal:NBC122_00756"/>
<feature type="transmembrane region" description="Helical" evidence="8">
    <location>
        <begin position="146"/>
        <end position="173"/>
    </location>
</feature>
<proteinExistence type="inferred from homology"/>
<evidence type="ECO:0000256" key="8">
    <source>
        <dbReference type="SAM" id="Phobius"/>
    </source>
</evidence>
<evidence type="ECO:0000256" key="7">
    <source>
        <dbReference type="ARBA" id="ARBA00023136"/>
    </source>
</evidence>
<keyword evidence="6 8" id="KW-1133">Transmembrane helix</keyword>
<dbReference type="PANTHER" id="PTHR21716">
    <property type="entry name" value="TRANSMEMBRANE PROTEIN"/>
    <property type="match status" value="1"/>
</dbReference>
<comment type="similarity">
    <text evidence="2">Belongs to the autoinducer-2 exporter (AI-2E) (TC 2.A.86) family.</text>
</comment>
<keyword evidence="5 8" id="KW-0812">Transmembrane</keyword>
<feature type="transmembrane region" description="Helical" evidence="8">
    <location>
        <begin position="213"/>
        <end position="242"/>
    </location>
</feature>
<gene>
    <name evidence="9" type="primary">tqsA</name>
    <name evidence="9" type="ORF">NBC122_00756</name>
</gene>
<feature type="transmembrane region" description="Helical" evidence="8">
    <location>
        <begin position="38"/>
        <end position="59"/>
    </location>
</feature>
<dbReference type="EMBL" id="CP037954">
    <property type="protein sequence ID" value="QBO57591.1"/>
    <property type="molecule type" value="Genomic_DNA"/>
</dbReference>
<evidence type="ECO:0000313" key="10">
    <source>
        <dbReference type="Proteomes" id="UP000294419"/>
    </source>
</evidence>
<dbReference type="InterPro" id="IPR002549">
    <property type="entry name" value="AI-2E-like"/>
</dbReference>
<feature type="transmembrane region" description="Helical" evidence="8">
    <location>
        <begin position="12"/>
        <end position="32"/>
    </location>
</feature>
<feature type="transmembrane region" description="Helical" evidence="8">
    <location>
        <begin position="317"/>
        <end position="337"/>
    </location>
</feature>
<keyword evidence="3" id="KW-0813">Transport</keyword>